<dbReference type="InterPro" id="IPR036397">
    <property type="entry name" value="RNaseH_sf"/>
</dbReference>
<gene>
    <name evidence="2" type="primary">ints8_1</name>
    <name evidence="2" type="ORF">CM83_103375</name>
</gene>
<dbReference type="PANTHER" id="PTHR47331:SF1">
    <property type="entry name" value="GAG-LIKE PROTEIN"/>
    <property type="match status" value="1"/>
</dbReference>
<name>A0A0A9W2L9_LYGHE</name>
<feature type="non-terminal residue" evidence="2">
    <location>
        <position position="1"/>
    </location>
</feature>
<sequence>IEWKSNPPLSPHFGGSWEAAVKSTKALLQKTFGNQSYTSWELSTMFTKIECILNSRPLQPTSDSPEDIETLTPGHFLVGHPLNAILEPSYDDVPENRLSRWQLIRERVQYFWKRWREEYVRSLQVRDKWTKETPSLKVGDLVLISDARTSPTQWPMARVVCIHPGQDNVVCVVTLKTSQGIYKRPSLKLIPLLV</sequence>
<organism evidence="2">
    <name type="scientific">Lygus hesperus</name>
    <name type="common">Western plant bug</name>
    <dbReference type="NCBI Taxonomy" id="30085"/>
    <lineage>
        <taxon>Eukaryota</taxon>
        <taxon>Metazoa</taxon>
        <taxon>Ecdysozoa</taxon>
        <taxon>Arthropoda</taxon>
        <taxon>Hexapoda</taxon>
        <taxon>Insecta</taxon>
        <taxon>Pterygota</taxon>
        <taxon>Neoptera</taxon>
        <taxon>Paraneoptera</taxon>
        <taxon>Hemiptera</taxon>
        <taxon>Heteroptera</taxon>
        <taxon>Panheteroptera</taxon>
        <taxon>Cimicomorpha</taxon>
        <taxon>Miridae</taxon>
        <taxon>Mirini</taxon>
        <taxon>Lygus</taxon>
    </lineage>
</organism>
<evidence type="ECO:0000259" key="1">
    <source>
        <dbReference type="Pfam" id="PF18701"/>
    </source>
</evidence>
<proteinExistence type="predicted"/>
<reference evidence="2" key="2">
    <citation type="submission" date="2014-07" db="EMBL/GenBank/DDBJ databases">
        <authorList>
            <person name="Hull J."/>
        </authorList>
    </citation>
    <scope>NUCLEOTIDE SEQUENCE</scope>
</reference>
<feature type="domain" description="DUF5641" evidence="1">
    <location>
        <begin position="99"/>
        <end position="192"/>
    </location>
</feature>
<protein>
    <submittedName>
        <fullName evidence="2">Integrator complex subunit 8</fullName>
    </submittedName>
</protein>
<dbReference type="GO" id="GO:0003676">
    <property type="term" value="F:nucleic acid binding"/>
    <property type="evidence" value="ECO:0007669"/>
    <property type="project" value="InterPro"/>
</dbReference>
<dbReference type="Pfam" id="PF18701">
    <property type="entry name" value="DUF5641"/>
    <property type="match status" value="1"/>
</dbReference>
<reference evidence="2" key="1">
    <citation type="journal article" date="2014" name="PLoS ONE">
        <title>Transcriptome-Based Identification of ABC Transporters in the Western Tarnished Plant Bug Lygus hesperus.</title>
        <authorList>
            <person name="Hull J.J."/>
            <person name="Chaney K."/>
            <person name="Geib S.M."/>
            <person name="Fabrick J.A."/>
            <person name="Brent C.S."/>
            <person name="Walsh D."/>
            <person name="Lavine L.C."/>
        </authorList>
    </citation>
    <scope>NUCLEOTIDE SEQUENCE</scope>
</reference>
<evidence type="ECO:0000313" key="2">
    <source>
        <dbReference type="EMBL" id="JAG00713.1"/>
    </source>
</evidence>
<dbReference type="InterPro" id="IPR040676">
    <property type="entry name" value="DUF5641"/>
</dbReference>
<dbReference type="Gene3D" id="3.30.420.10">
    <property type="entry name" value="Ribonuclease H-like superfamily/Ribonuclease H"/>
    <property type="match status" value="1"/>
</dbReference>
<dbReference type="PANTHER" id="PTHR47331">
    <property type="entry name" value="PHD-TYPE DOMAIN-CONTAINING PROTEIN"/>
    <property type="match status" value="1"/>
</dbReference>
<dbReference type="AlphaFoldDB" id="A0A0A9W2L9"/>
<accession>A0A0A9W2L9</accession>
<dbReference type="EMBL" id="GBHO01042891">
    <property type="protein sequence ID" value="JAG00713.1"/>
    <property type="molecule type" value="Transcribed_RNA"/>
</dbReference>